<dbReference type="Proteomes" id="UP000582231">
    <property type="component" value="Unassembled WGS sequence"/>
</dbReference>
<evidence type="ECO:0000313" key="1">
    <source>
        <dbReference type="EMBL" id="NYD32712.1"/>
    </source>
</evidence>
<reference evidence="1 2" key="1">
    <citation type="submission" date="2020-07" db="EMBL/GenBank/DDBJ databases">
        <title>Sequencing the genomes of 1000 actinobacteria strains.</title>
        <authorList>
            <person name="Klenk H.-P."/>
        </authorList>
    </citation>
    <scope>NUCLEOTIDE SEQUENCE [LARGE SCALE GENOMIC DNA]</scope>
    <source>
        <strain evidence="1 2">DSM 19082</strain>
    </source>
</reference>
<comment type="caution">
    <text evidence="1">The sequence shown here is derived from an EMBL/GenBank/DDBJ whole genome shotgun (WGS) entry which is preliminary data.</text>
</comment>
<gene>
    <name evidence="1" type="ORF">BJ958_004258</name>
</gene>
<dbReference type="AlphaFoldDB" id="A0A852S1K7"/>
<evidence type="ECO:0000313" key="2">
    <source>
        <dbReference type="Proteomes" id="UP000582231"/>
    </source>
</evidence>
<accession>A0A852S1K7</accession>
<protein>
    <submittedName>
        <fullName evidence="1">Three-Cys-motif partner protein</fullName>
    </submittedName>
</protein>
<organism evidence="1 2">
    <name type="scientific">Nocardioides kongjuensis</name>
    <dbReference type="NCBI Taxonomy" id="349522"/>
    <lineage>
        <taxon>Bacteria</taxon>
        <taxon>Bacillati</taxon>
        <taxon>Actinomycetota</taxon>
        <taxon>Actinomycetes</taxon>
        <taxon>Propionibacteriales</taxon>
        <taxon>Nocardioidaceae</taxon>
        <taxon>Nocardioides</taxon>
    </lineage>
</organism>
<dbReference type="InterPro" id="IPR031009">
    <property type="entry name" value="Tcm_partner"/>
</dbReference>
<sequence>MVNNDKFFTGQKPAAVLKHAVLMAYAYPYFSMVGRWHRGPMWLIDGYAGPGMYDADESGTQIDGSPIVALRLARKQRGFSPSRDVRCVFIEADSTFVAALRKNVQPFQKAGLHVEVLHGSVEDRLTEAWSRVAGNPVLTFIDPFGVSAVSKAIMTGLLLKPTHKSSEVLVNINVEAISRHGGYLQWDAAGDPEVRPGLSPNGVEKSDTFFGGLWWRRSFLEARDRYGDAGVAATVVVDEYREAIRAETGASSLVVPIRRSRTGALLFYFTLFYRHPGAGYKFADAAAIGQLKWREAFRQKDLEELRATEAAEPTLFGLDLAEEVNEVEANAREKALFDASVAHIEANILRMLAPLPSGQGIQAGANIVELLGDCMSLAGEKELRAAWNGLIKAQKVRKRASSPKELWKHYIIKQ</sequence>
<dbReference type="RefSeq" id="WP_179728855.1">
    <property type="nucleotide sequence ID" value="NZ_BAABEF010000001.1"/>
</dbReference>
<dbReference type="EMBL" id="JACCBF010000001">
    <property type="protein sequence ID" value="NYD32712.1"/>
    <property type="molecule type" value="Genomic_DNA"/>
</dbReference>
<name>A0A852S1K7_9ACTN</name>
<keyword evidence="2" id="KW-1185">Reference proteome</keyword>
<dbReference type="NCBIfam" id="TIGR04474">
    <property type="entry name" value="tcm_partner"/>
    <property type="match status" value="1"/>
</dbReference>
<proteinExistence type="predicted"/>